<dbReference type="AlphaFoldDB" id="A0A445KDX8"/>
<gene>
    <name evidence="2" type="ORF">D0Y65_015683</name>
</gene>
<dbReference type="PANTHER" id="PTHR46929:SF3">
    <property type="entry name" value="MYB_SANT-LIKE DOMAIN-CONTAINING PROTEIN"/>
    <property type="match status" value="1"/>
</dbReference>
<name>A0A445KDX8_GLYSO</name>
<comment type="caution">
    <text evidence="2">The sequence shown here is derived from an EMBL/GenBank/DDBJ whole genome shotgun (WGS) entry which is preliminary data.</text>
</comment>
<dbReference type="Proteomes" id="UP000289340">
    <property type="component" value="Chromosome 6"/>
</dbReference>
<organism evidence="2 3">
    <name type="scientific">Glycine soja</name>
    <name type="common">Wild soybean</name>
    <dbReference type="NCBI Taxonomy" id="3848"/>
    <lineage>
        <taxon>Eukaryota</taxon>
        <taxon>Viridiplantae</taxon>
        <taxon>Streptophyta</taxon>
        <taxon>Embryophyta</taxon>
        <taxon>Tracheophyta</taxon>
        <taxon>Spermatophyta</taxon>
        <taxon>Magnoliopsida</taxon>
        <taxon>eudicotyledons</taxon>
        <taxon>Gunneridae</taxon>
        <taxon>Pentapetalae</taxon>
        <taxon>rosids</taxon>
        <taxon>fabids</taxon>
        <taxon>Fabales</taxon>
        <taxon>Fabaceae</taxon>
        <taxon>Papilionoideae</taxon>
        <taxon>50 kb inversion clade</taxon>
        <taxon>NPAAA clade</taxon>
        <taxon>indigoferoid/millettioid clade</taxon>
        <taxon>Phaseoleae</taxon>
        <taxon>Glycine</taxon>
        <taxon>Glycine subgen. Soja</taxon>
    </lineage>
</organism>
<keyword evidence="3" id="KW-1185">Reference proteome</keyword>
<dbReference type="EMBL" id="QZWG01000006">
    <property type="protein sequence ID" value="RZC09056.1"/>
    <property type="molecule type" value="Genomic_DNA"/>
</dbReference>
<protein>
    <recommendedName>
        <fullName evidence="1">Myb/SANT-like domain-containing protein</fullName>
    </recommendedName>
</protein>
<dbReference type="InterPro" id="IPR024752">
    <property type="entry name" value="Myb/SANT-like_dom"/>
</dbReference>
<evidence type="ECO:0000313" key="2">
    <source>
        <dbReference type="EMBL" id="RZC09056.1"/>
    </source>
</evidence>
<feature type="domain" description="Myb/SANT-like" evidence="1">
    <location>
        <begin position="47"/>
        <end position="94"/>
    </location>
</feature>
<proteinExistence type="predicted"/>
<accession>A0A445KDX8</accession>
<reference evidence="2 3" key="1">
    <citation type="submission" date="2018-09" db="EMBL/GenBank/DDBJ databases">
        <title>A high-quality reference genome of wild soybean provides a powerful tool to mine soybean genomes.</title>
        <authorList>
            <person name="Xie M."/>
            <person name="Chung C.Y.L."/>
            <person name="Li M.-W."/>
            <person name="Wong F.-L."/>
            <person name="Chan T.-F."/>
            <person name="Lam H.-M."/>
        </authorList>
    </citation>
    <scope>NUCLEOTIDE SEQUENCE [LARGE SCALE GENOMIC DNA]</scope>
    <source>
        <strain evidence="3">cv. W05</strain>
        <tissue evidence="2">Hypocotyl of etiolated seedlings</tissue>
    </source>
</reference>
<evidence type="ECO:0000313" key="3">
    <source>
        <dbReference type="Proteomes" id="UP000289340"/>
    </source>
</evidence>
<sequence>MESSNVKNRSSGKRKISSQDKRSYLTWNLEMECVLADVLRDQRNLGNKDNVKSHFKLWRTWYGIVSDILSQSEFDWDSIKYMITVENEIAWNEYVKSHEEAKRFQFKVIPNWDGIVDLCAKDKATGLKAENALDVDDIMSKEANEEEVMHSVSIDLEGSSSATRQNIHLSKSGE</sequence>
<dbReference type="PANTHER" id="PTHR46929">
    <property type="entry name" value="EXPRESSED PROTEIN"/>
    <property type="match status" value="1"/>
</dbReference>
<evidence type="ECO:0000259" key="1">
    <source>
        <dbReference type="Pfam" id="PF12776"/>
    </source>
</evidence>
<dbReference type="Pfam" id="PF12776">
    <property type="entry name" value="Myb_DNA-bind_3"/>
    <property type="match status" value="1"/>
</dbReference>